<dbReference type="STRING" id="41431.PCC8801_0904"/>
<dbReference type="eggNOG" id="ENOG502Z7IT">
    <property type="taxonomic scope" value="Bacteria"/>
</dbReference>
<dbReference type="EMBL" id="CP001287">
    <property type="protein sequence ID" value="ACK64981.1"/>
    <property type="molecule type" value="Genomic_DNA"/>
</dbReference>
<reference evidence="2" key="1">
    <citation type="journal article" date="2011" name="MBio">
        <title>Novel metabolic attributes of the genus Cyanothece, comprising a group of unicellular nitrogen-fixing Cyanobacteria.</title>
        <authorList>
            <person name="Bandyopadhyay A."/>
            <person name="Elvitigala T."/>
            <person name="Welsh E."/>
            <person name="Stockel J."/>
            <person name="Liberton M."/>
            <person name="Min H."/>
            <person name="Sherman L.A."/>
            <person name="Pakrasi H.B."/>
        </authorList>
    </citation>
    <scope>NUCLEOTIDE SEQUENCE [LARGE SCALE GENOMIC DNA]</scope>
    <source>
        <strain evidence="2">PCC 8801</strain>
    </source>
</reference>
<accession>B7JZN8</accession>
<dbReference type="AlphaFoldDB" id="B7JZN8"/>
<dbReference type="HOGENOM" id="CLU_104980_0_0_3"/>
<evidence type="ECO:0000313" key="2">
    <source>
        <dbReference type="Proteomes" id="UP000008204"/>
    </source>
</evidence>
<dbReference type="OrthoDB" id="484027at2"/>
<dbReference type="KEGG" id="cyp:PCC8801_0904"/>
<keyword evidence="2" id="KW-1185">Reference proteome</keyword>
<sequence length="195" mass="22180">MSLTTETLSPVSNWEDLSLSNVPNSEQLDKIKTHLDLVLLGLEALTKINSSDLVSVAQDLGLNIIKVQKWQLWQQRQLSGISPTEETPTPLTIEEARSQIIILCHLCQQNQELIRRAVTLLEQMMTQNKDPLRIGLLQEYCESFNHLYQGGTTESSSLSTEQLAKLAFKLLVDLLFYSTPDGHRRLWLAMLDYSR</sequence>
<dbReference type="Pfam" id="PF11237">
    <property type="entry name" value="DUF3038"/>
    <property type="match status" value="1"/>
</dbReference>
<dbReference type="InterPro" id="IPR021399">
    <property type="entry name" value="DUF3038"/>
</dbReference>
<name>B7JZN8_RIPO1</name>
<organism evidence="1 2">
    <name type="scientific">Rippkaea orientalis (strain PCC 8801 / RF-1)</name>
    <name type="common">Cyanothece sp. (strain PCC 8801)</name>
    <dbReference type="NCBI Taxonomy" id="41431"/>
    <lineage>
        <taxon>Bacteria</taxon>
        <taxon>Bacillati</taxon>
        <taxon>Cyanobacteriota</taxon>
        <taxon>Cyanophyceae</taxon>
        <taxon>Oscillatoriophycideae</taxon>
        <taxon>Chroococcales</taxon>
        <taxon>Aphanothecaceae</taxon>
        <taxon>Rippkaea</taxon>
        <taxon>Rippkaea orientalis</taxon>
    </lineage>
</organism>
<protein>
    <recommendedName>
        <fullName evidence="3">DUF3038 domain-containing protein</fullName>
    </recommendedName>
</protein>
<proteinExistence type="predicted"/>
<dbReference type="RefSeq" id="WP_012594256.1">
    <property type="nucleotide sequence ID" value="NC_011726.1"/>
</dbReference>
<dbReference type="Proteomes" id="UP000008204">
    <property type="component" value="Chromosome"/>
</dbReference>
<evidence type="ECO:0000313" key="1">
    <source>
        <dbReference type="EMBL" id="ACK64981.1"/>
    </source>
</evidence>
<gene>
    <name evidence="1" type="ordered locus">PCC8801_0904</name>
</gene>
<evidence type="ECO:0008006" key="3">
    <source>
        <dbReference type="Google" id="ProtNLM"/>
    </source>
</evidence>